<keyword evidence="5 11" id="KW-0285">Flavoprotein</keyword>
<dbReference type="InterPro" id="IPR040131">
    <property type="entry name" value="MnmG_N"/>
</dbReference>
<proteinExistence type="inferred from homology"/>
<dbReference type="NCBIfam" id="TIGR00136">
    <property type="entry name" value="mnmG_gidA"/>
    <property type="match status" value="1"/>
</dbReference>
<keyword evidence="7 11" id="KW-0274">FAD</keyword>
<dbReference type="GO" id="GO:0050660">
    <property type="term" value="F:flavin adenine dinucleotide binding"/>
    <property type="evidence" value="ECO:0007669"/>
    <property type="project" value="UniProtKB-UniRule"/>
</dbReference>
<name>A0A318MY36_9PROT</name>
<dbReference type="RefSeq" id="WP_110439156.1">
    <property type="nucleotide sequence ID" value="NZ_CP046393.1"/>
</dbReference>
<evidence type="ECO:0000256" key="6">
    <source>
        <dbReference type="ARBA" id="ARBA00022694"/>
    </source>
</evidence>
<dbReference type="GO" id="GO:0030488">
    <property type="term" value="P:tRNA methylation"/>
    <property type="evidence" value="ECO:0007669"/>
    <property type="project" value="TreeGrafter"/>
</dbReference>
<dbReference type="InterPro" id="IPR047001">
    <property type="entry name" value="MnmG_C_subdom"/>
</dbReference>
<dbReference type="Pfam" id="PF21680">
    <property type="entry name" value="GIDA_C_1st"/>
    <property type="match status" value="1"/>
</dbReference>
<dbReference type="GO" id="GO:0002098">
    <property type="term" value="P:tRNA wobble uridine modification"/>
    <property type="evidence" value="ECO:0007669"/>
    <property type="project" value="InterPro"/>
</dbReference>
<feature type="binding site" evidence="11">
    <location>
        <begin position="272"/>
        <end position="286"/>
    </location>
    <ligand>
        <name>NAD(+)</name>
        <dbReference type="ChEBI" id="CHEBI:57540"/>
    </ligand>
</feature>
<dbReference type="InterPro" id="IPR036188">
    <property type="entry name" value="FAD/NAD-bd_sf"/>
</dbReference>
<dbReference type="PANTHER" id="PTHR11806:SF0">
    <property type="entry name" value="PROTEIN MTO1 HOMOLOG, MITOCHONDRIAL"/>
    <property type="match status" value="1"/>
</dbReference>
<dbReference type="FunFam" id="1.10.150.570:FF:000001">
    <property type="entry name" value="tRNA uridine 5-carboxymethylaminomethyl modification enzyme MnmG"/>
    <property type="match status" value="1"/>
</dbReference>
<dbReference type="Gene3D" id="3.50.50.60">
    <property type="entry name" value="FAD/NAD(P)-binding domain"/>
    <property type="match status" value="2"/>
</dbReference>
<keyword evidence="11" id="KW-0963">Cytoplasm</keyword>
<comment type="function">
    <text evidence="2 11">NAD-binding protein involved in the addition of a carboxymethylaminomethyl (cmnm) group at the wobble position (U34) of certain tRNAs, forming tRNA-cmnm(5)s(2)U34.</text>
</comment>
<dbReference type="InterPro" id="IPR049312">
    <property type="entry name" value="GIDA_C_N"/>
</dbReference>
<dbReference type="InterPro" id="IPR002218">
    <property type="entry name" value="MnmG-rel"/>
</dbReference>
<dbReference type="InterPro" id="IPR004416">
    <property type="entry name" value="MnmG"/>
</dbReference>
<dbReference type="InterPro" id="IPR020595">
    <property type="entry name" value="MnmG-rel_CS"/>
</dbReference>
<keyword evidence="8 11" id="KW-0520">NAD</keyword>
<dbReference type="PROSITE" id="PS01280">
    <property type="entry name" value="GIDA_1"/>
    <property type="match status" value="1"/>
</dbReference>
<evidence type="ECO:0000313" key="14">
    <source>
        <dbReference type="Proteomes" id="UP000247565"/>
    </source>
</evidence>
<sequence>MINVKYDVIVVGGGHAGSEAAAVSARMGARTLLLTHSLNTIGIMSCNPAIGGIGKGHLVREIDAFDGIMSKAADRAGIHFKLLNRSKGPAVHGPRAQADRMLYRNAVQQFLKELSNLTIVEGAVADLNVDIGNKICGVICEDGREFLSGAVVLTTGTFLRGVIHVGNKSQPAGRVGDKPATILGNRLEAMGLRMGRLKTGTPPRLLRSSIDMERLTEDKGDESPEFFSRLTDNAFNEFVSCRITATTPETHRIIRDNIHTSAVYGGAITGKGPRYCPSIEDKIVRFADRERHQIFIEPEALPGHEGGDLVYPNGISTSLAEDVQERMVHSIPGLENAVIVRPGYAVEYDYIDPRSLNPTLELPNFSGLFLAGQINGTTGYEEAAAQGLLAGINAANHASGSEKITIDRSQGYIGVMIDDLTTQGVTEPYRMFTSRAEYRLTLRADNADIRLTPLAEQLGCLGAERLALYLQDIDHIKNSVQRAKGEKYLPKTLNGYGMQISSDGRWRSLFEILSLCPSEEVIEKVAPWFHQLTSRVQQYIRTEARYEGYLVKQAREIRQLDQESRINLPLDLDYRKIGGLSREMQERLEAVRPVSFGAAQRIPGVTPSALMAILAYIRTPQKGEKDNCCES</sequence>
<evidence type="ECO:0000256" key="5">
    <source>
        <dbReference type="ARBA" id="ARBA00022630"/>
    </source>
</evidence>
<evidence type="ECO:0000256" key="10">
    <source>
        <dbReference type="ARBA" id="ARBA00031800"/>
    </source>
</evidence>
<dbReference type="EMBL" id="QGLT01000003">
    <property type="protein sequence ID" value="PXZ00233.1"/>
    <property type="molecule type" value="Genomic_DNA"/>
</dbReference>
<feature type="binding site" evidence="11">
    <location>
        <begin position="12"/>
        <end position="17"/>
    </location>
    <ligand>
        <name>FAD</name>
        <dbReference type="ChEBI" id="CHEBI:57692"/>
    </ligand>
</feature>
<accession>A0A318MY36</accession>
<organism evidence="13 14">
    <name type="scientific">Commensalibacter melissae</name>
    <dbReference type="NCBI Taxonomy" id="2070537"/>
    <lineage>
        <taxon>Bacteria</taxon>
        <taxon>Pseudomonadati</taxon>
        <taxon>Pseudomonadota</taxon>
        <taxon>Alphaproteobacteria</taxon>
        <taxon>Acetobacterales</taxon>
        <taxon>Acetobacteraceae</taxon>
    </lineage>
</organism>
<comment type="cofactor">
    <cofactor evidence="1 11">
        <name>FAD</name>
        <dbReference type="ChEBI" id="CHEBI:57692"/>
    </cofactor>
</comment>
<evidence type="ECO:0000256" key="3">
    <source>
        <dbReference type="ARBA" id="ARBA00007653"/>
    </source>
</evidence>
<dbReference type="GO" id="GO:0005829">
    <property type="term" value="C:cytosol"/>
    <property type="evidence" value="ECO:0007669"/>
    <property type="project" value="TreeGrafter"/>
</dbReference>
<evidence type="ECO:0000256" key="4">
    <source>
        <dbReference type="ARBA" id="ARBA00020461"/>
    </source>
</evidence>
<comment type="caution">
    <text evidence="13">The sequence shown here is derived from an EMBL/GenBank/DDBJ whole genome shotgun (WGS) entry which is preliminary data.</text>
</comment>
<dbReference type="FunFam" id="3.50.50.60:FF:000082">
    <property type="entry name" value="protein MTO1 homolog, mitochondrial isoform X1"/>
    <property type="match status" value="1"/>
</dbReference>
<dbReference type="Pfam" id="PF01134">
    <property type="entry name" value="GIDA"/>
    <property type="match status" value="1"/>
</dbReference>
<comment type="subcellular location">
    <subcellularLocation>
        <location evidence="11">Cytoplasm</location>
    </subcellularLocation>
</comment>
<dbReference type="Gene3D" id="1.10.150.570">
    <property type="entry name" value="GidA associated domain, C-terminal subdomain"/>
    <property type="match status" value="1"/>
</dbReference>
<dbReference type="SUPFAM" id="SSF51905">
    <property type="entry name" value="FAD/NAD(P)-binding domain"/>
    <property type="match status" value="1"/>
</dbReference>
<dbReference type="OrthoDB" id="9815560at2"/>
<comment type="caution">
    <text evidence="11">Lacks conserved residue(s) required for the propagation of feature annotation.</text>
</comment>
<feature type="domain" description="tRNA uridine 5-carboxymethylaminomethyl modification enzyme C-terminal subdomain" evidence="12">
    <location>
        <begin position="544"/>
        <end position="615"/>
    </location>
</feature>
<evidence type="ECO:0000256" key="9">
    <source>
        <dbReference type="ARBA" id="ARBA00025948"/>
    </source>
</evidence>
<dbReference type="InterPro" id="IPR044920">
    <property type="entry name" value="MnmG_C_subdom_sf"/>
</dbReference>
<dbReference type="SMART" id="SM01228">
    <property type="entry name" value="GIDA_assoc_3"/>
    <property type="match status" value="1"/>
</dbReference>
<keyword evidence="6 11" id="KW-0819">tRNA processing</keyword>
<evidence type="ECO:0000313" key="13">
    <source>
        <dbReference type="EMBL" id="PXZ00233.1"/>
    </source>
</evidence>
<keyword evidence="14" id="KW-1185">Reference proteome</keyword>
<evidence type="ECO:0000256" key="11">
    <source>
        <dbReference type="HAMAP-Rule" id="MF_00129"/>
    </source>
</evidence>
<evidence type="ECO:0000256" key="7">
    <source>
        <dbReference type="ARBA" id="ARBA00022827"/>
    </source>
</evidence>
<comment type="similarity">
    <text evidence="3 11">Belongs to the MnmG family.</text>
</comment>
<dbReference type="AlphaFoldDB" id="A0A318MY36"/>
<dbReference type="InterPro" id="IPR026904">
    <property type="entry name" value="MnmG_C"/>
</dbReference>
<evidence type="ECO:0000256" key="8">
    <source>
        <dbReference type="ARBA" id="ARBA00023027"/>
    </source>
</evidence>
<gene>
    <name evidence="11" type="primary">mnmG</name>
    <name evidence="11" type="synonym">gidA</name>
    <name evidence="13" type="ORF">DK869_06255</name>
</gene>
<dbReference type="PROSITE" id="PS01281">
    <property type="entry name" value="GIDA_2"/>
    <property type="match status" value="1"/>
</dbReference>
<evidence type="ECO:0000256" key="2">
    <source>
        <dbReference type="ARBA" id="ARBA00003717"/>
    </source>
</evidence>
<evidence type="ECO:0000256" key="1">
    <source>
        <dbReference type="ARBA" id="ARBA00001974"/>
    </source>
</evidence>
<dbReference type="PANTHER" id="PTHR11806">
    <property type="entry name" value="GLUCOSE INHIBITED DIVISION PROTEIN A"/>
    <property type="match status" value="1"/>
</dbReference>
<dbReference type="HAMAP" id="MF_00129">
    <property type="entry name" value="MnmG_GidA"/>
    <property type="match status" value="1"/>
</dbReference>
<dbReference type="Pfam" id="PF13932">
    <property type="entry name" value="SAM_GIDA_C"/>
    <property type="match status" value="1"/>
</dbReference>
<comment type="subunit">
    <text evidence="9 11">Homodimer. Heterotetramer of two MnmE and two MnmG subunits.</text>
</comment>
<reference evidence="13 14" key="1">
    <citation type="submission" date="2018-05" db="EMBL/GenBank/DDBJ databases">
        <title>Reference genomes for bee gut microbiota database.</title>
        <authorList>
            <person name="Ellegaard K.M."/>
        </authorList>
    </citation>
    <scope>NUCLEOTIDE SEQUENCE [LARGE SCALE GENOMIC DNA]</scope>
    <source>
        <strain evidence="13 14">ESL0284</strain>
    </source>
</reference>
<evidence type="ECO:0000259" key="12">
    <source>
        <dbReference type="SMART" id="SM01228"/>
    </source>
</evidence>
<dbReference type="Proteomes" id="UP000247565">
    <property type="component" value="Unassembled WGS sequence"/>
</dbReference>
<dbReference type="FunFam" id="3.50.50.60:FF:000002">
    <property type="entry name" value="tRNA uridine 5-carboxymethylaminomethyl modification enzyme MnmG"/>
    <property type="match status" value="1"/>
</dbReference>
<protein>
    <recommendedName>
        <fullName evidence="4 11">tRNA uridine 5-carboxymethylaminomethyl modification enzyme MnmG</fullName>
    </recommendedName>
    <alternativeName>
        <fullName evidence="10 11">Glucose-inhibited division protein A</fullName>
    </alternativeName>
</protein>